<feature type="domain" description="MPN" evidence="6">
    <location>
        <begin position="4"/>
        <end position="152"/>
    </location>
</feature>
<evidence type="ECO:0000256" key="1">
    <source>
        <dbReference type="ARBA" id="ARBA00022670"/>
    </source>
</evidence>
<keyword evidence="1" id="KW-0645">Protease</keyword>
<proteinExistence type="predicted"/>
<evidence type="ECO:0000313" key="7">
    <source>
        <dbReference type="EMBL" id="TPX77165.1"/>
    </source>
</evidence>
<comment type="caution">
    <text evidence="7">The sequence shown here is derived from an EMBL/GenBank/DDBJ whole genome shotgun (WGS) entry which is preliminary data.</text>
</comment>
<evidence type="ECO:0000313" key="8">
    <source>
        <dbReference type="Proteomes" id="UP000320333"/>
    </source>
</evidence>
<dbReference type="STRING" id="246404.A0A507FNK1"/>
<dbReference type="PROSITE" id="PS50249">
    <property type="entry name" value="MPN"/>
    <property type="match status" value="1"/>
</dbReference>
<evidence type="ECO:0000259" key="6">
    <source>
        <dbReference type="PROSITE" id="PS50249"/>
    </source>
</evidence>
<name>A0A507FNK1_9FUNG</name>
<reference evidence="7 8" key="1">
    <citation type="journal article" date="2019" name="Sci. Rep.">
        <title>Comparative genomics of chytrid fungi reveal insights into the obligate biotrophic and pathogenic lifestyle of Synchytrium endobioticum.</title>
        <authorList>
            <person name="van de Vossenberg B.T.L.H."/>
            <person name="Warris S."/>
            <person name="Nguyen H.D.T."/>
            <person name="van Gent-Pelzer M.P.E."/>
            <person name="Joly D.L."/>
            <person name="van de Geest H.C."/>
            <person name="Bonants P.J.M."/>
            <person name="Smith D.S."/>
            <person name="Levesque C.A."/>
            <person name="van der Lee T.A.J."/>
        </authorList>
    </citation>
    <scope>NUCLEOTIDE SEQUENCE [LARGE SCALE GENOMIC DNA]</scope>
    <source>
        <strain evidence="7 8">CBS 675.73</strain>
    </source>
</reference>
<keyword evidence="5" id="KW-0482">Metalloprotease</keyword>
<dbReference type="InterPro" id="IPR028090">
    <property type="entry name" value="JAB_dom_prok"/>
</dbReference>
<evidence type="ECO:0000256" key="4">
    <source>
        <dbReference type="ARBA" id="ARBA00022833"/>
    </source>
</evidence>
<dbReference type="GO" id="GO:0046872">
    <property type="term" value="F:metal ion binding"/>
    <property type="evidence" value="ECO:0007669"/>
    <property type="project" value="UniProtKB-KW"/>
</dbReference>
<dbReference type="Pfam" id="PF18110">
    <property type="entry name" value="BRCC36_C"/>
    <property type="match status" value="1"/>
</dbReference>
<dbReference type="SMART" id="SM00232">
    <property type="entry name" value="JAB_MPN"/>
    <property type="match status" value="1"/>
</dbReference>
<dbReference type="Pfam" id="PF14464">
    <property type="entry name" value="Prok-JAB"/>
    <property type="match status" value="1"/>
</dbReference>
<dbReference type="InterPro" id="IPR037518">
    <property type="entry name" value="MPN"/>
</dbReference>
<dbReference type="EMBL" id="QEAP01000027">
    <property type="protein sequence ID" value="TPX77165.1"/>
    <property type="molecule type" value="Genomic_DNA"/>
</dbReference>
<keyword evidence="8" id="KW-1185">Reference proteome</keyword>
<dbReference type="PANTHER" id="PTHR10410">
    <property type="entry name" value="EUKARYOTIC TRANSLATION INITIATION FACTOR 3 -RELATED"/>
    <property type="match status" value="1"/>
</dbReference>
<keyword evidence="4" id="KW-0862">Zinc</keyword>
<accession>A0A507FNK1</accession>
<keyword evidence="2" id="KW-0479">Metal-binding</keyword>
<dbReference type="SUPFAM" id="SSF102712">
    <property type="entry name" value="JAB1/MPN domain"/>
    <property type="match status" value="1"/>
</dbReference>
<evidence type="ECO:0000256" key="3">
    <source>
        <dbReference type="ARBA" id="ARBA00022801"/>
    </source>
</evidence>
<dbReference type="InterPro" id="IPR000555">
    <property type="entry name" value="JAMM/MPN+_dom"/>
</dbReference>
<dbReference type="Gene3D" id="3.40.140.10">
    <property type="entry name" value="Cytidine Deaminase, domain 2"/>
    <property type="match status" value="1"/>
</dbReference>
<dbReference type="InterPro" id="IPR050242">
    <property type="entry name" value="JAMM_MPN+_peptidase_M67A"/>
</dbReference>
<dbReference type="OrthoDB" id="446074at2759"/>
<dbReference type="Proteomes" id="UP000320333">
    <property type="component" value="Unassembled WGS sequence"/>
</dbReference>
<dbReference type="InterPro" id="IPR040749">
    <property type="entry name" value="BRCC36_C"/>
</dbReference>
<dbReference type="GO" id="GO:0008237">
    <property type="term" value="F:metallopeptidase activity"/>
    <property type="evidence" value="ECO:0007669"/>
    <property type="project" value="UniProtKB-KW"/>
</dbReference>
<evidence type="ECO:0000256" key="5">
    <source>
        <dbReference type="ARBA" id="ARBA00023049"/>
    </source>
</evidence>
<dbReference type="GO" id="GO:0006508">
    <property type="term" value="P:proteolysis"/>
    <property type="evidence" value="ECO:0007669"/>
    <property type="project" value="UniProtKB-KW"/>
</dbReference>
<organism evidence="7 8">
    <name type="scientific">Chytriomyces confervae</name>
    <dbReference type="NCBI Taxonomy" id="246404"/>
    <lineage>
        <taxon>Eukaryota</taxon>
        <taxon>Fungi</taxon>
        <taxon>Fungi incertae sedis</taxon>
        <taxon>Chytridiomycota</taxon>
        <taxon>Chytridiomycota incertae sedis</taxon>
        <taxon>Chytridiomycetes</taxon>
        <taxon>Chytridiales</taxon>
        <taxon>Chytriomycetaceae</taxon>
        <taxon>Chytriomyces</taxon>
    </lineage>
</organism>
<sequence>MGSVIITADVYLALSTYALATEKEETLAMLMGASFASGRTNGEIAWFELILERYSIIPIRMLISLRVGGVQEISSEQLSQAISHADATKTAVVGWAHSHPHITVLPSHVDLRCQRDQQMLSEAFVGVIISVFNDFKGIQRVQVIAFRTIKDGGDLVRVEVPVFIQPGGGIQPDALRQLMRIPEIFLQEEKEFFSKACAAQNTANKTAVVVAAAGKDQDYSDQIVMSHYTGIYMRNLTSVLDKLCVPMVEAVVARHERNLEEIKLLKAKLAGME</sequence>
<keyword evidence="3" id="KW-0378">Hydrolase</keyword>
<protein>
    <recommendedName>
        <fullName evidence="6">MPN domain-containing protein</fullName>
    </recommendedName>
</protein>
<evidence type="ECO:0000256" key="2">
    <source>
        <dbReference type="ARBA" id="ARBA00022723"/>
    </source>
</evidence>
<gene>
    <name evidence="7" type="ORF">CcCBS67573_g01583</name>
</gene>
<dbReference type="AlphaFoldDB" id="A0A507FNK1"/>